<dbReference type="GO" id="GO:0004427">
    <property type="term" value="F:inorganic diphosphate phosphatase activity"/>
    <property type="evidence" value="ECO:0007669"/>
    <property type="project" value="UniProtKB-EC"/>
</dbReference>
<dbReference type="Pfam" id="PF13419">
    <property type="entry name" value="HAD_2"/>
    <property type="match status" value="1"/>
</dbReference>
<dbReference type="Gene3D" id="3.40.50.1000">
    <property type="entry name" value="HAD superfamily/HAD-like"/>
    <property type="match status" value="1"/>
</dbReference>
<dbReference type="InterPro" id="IPR036412">
    <property type="entry name" value="HAD-like_sf"/>
</dbReference>
<dbReference type="Proteomes" id="UP001519343">
    <property type="component" value="Unassembled WGS sequence"/>
</dbReference>
<dbReference type="InterPro" id="IPR050155">
    <property type="entry name" value="HAD-like_hydrolase_sf"/>
</dbReference>
<reference evidence="1 2" key="1">
    <citation type="submission" date="2021-03" db="EMBL/GenBank/DDBJ databases">
        <title>Genomic Encyclopedia of Type Strains, Phase IV (KMG-IV): sequencing the most valuable type-strain genomes for metagenomic binning, comparative biology and taxonomic classification.</title>
        <authorList>
            <person name="Goeker M."/>
        </authorList>
    </citation>
    <scope>NUCLEOTIDE SEQUENCE [LARGE SCALE GENOMIC DNA]</scope>
    <source>
        <strain evidence="1 2">DSM 24738</strain>
    </source>
</reference>
<keyword evidence="2" id="KW-1185">Reference proteome</keyword>
<dbReference type="InterPro" id="IPR006439">
    <property type="entry name" value="HAD-SF_hydro_IA"/>
</dbReference>
<sequence length="222" mass="25428">MKMTRCLLFDLDGTLLDSRDVIIDGVHYLTEKYVPGLFTRKDLLKRFGEPIDDLLDIIEQSLRDKQITKQQMLDSYFTYINTHHDEQVQLFPYVKEGLYSLKSAGYQLGIVTNKQREFTMRGLQTAGILPFFNTIVTLDDVAVGKPSPEMLIKSMKEIGVTSESSLMIGDSKYDLLAARAAKVPFTALEWYGPEDWQGNSAPNNRYPNFQQFVQDLLTIKLR</sequence>
<dbReference type="PANTHER" id="PTHR43434:SF26">
    <property type="entry name" value="PYROPHOSPHATASE PPAX"/>
    <property type="match status" value="1"/>
</dbReference>
<evidence type="ECO:0000313" key="1">
    <source>
        <dbReference type="EMBL" id="MBP1932216.1"/>
    </source>
</evidence>
<dbReference type="InterPro" id="IPR023198">
    <property type="entry name" value="PGP-like_dom2"/>
</dbReference>
<gene>
    <name evidence="1" type="ORF">J2Z37_002217</name>
</gene>
<dbReference type="EMBL" id="JAGGKT010000005">
    <property type="protein sequence ID" value="MBP1932216.1"/>
    <property type="molecule type" value="Genomic_DNA"/>
</dbReference>
<keyword evidence="1" id="KW-0378">Hydrolase</keyword>
<organism evidence="1 2">
    <name type="scientific">Ammoniphilus resinae</name>
    <dbReference type="NCBI Taxonomy" id="861532"/>
    <lineage>
        <taxon>Bacteria</taxon>
        <taxon>Bacillati</taxon>
        <taxon>Bacillota</taxon>
        <taxon>Bacilli</taxon>
        <taxon>Bacillales</taxon>
        <taxon>Paenibacillaceae</taxon>
        <taxon>Aneurinibacillus group</taxon>
        <taxon>Ammoniphilus</taxon>
    </lineage>
</organism>
<dbReference type="NCBIfam" id="TIGR01549">
    <property type="entry name" value="HAD-SF-IA-v1"/>
    <property type="match status" value="1"/>
</dbReference>
<protein>
    <submittedName>
        <fullName evidence="1">Pyrophosphatase PpaX</fullName>
        <ecNumber evidence="1">3.6.1.1</ecNumber>
    </submittedName>
</protein>
<dbReference type="RefSeq" id="WP_245203725.1">
    <property type="nucleotide sequence ID" value="NZ_JAGGKT010000005.1"/>
</dbReference>
<proteinExistence type="predicted"/>
<name>A0ABS4GPM6_9BACL</name>
<accession>A0ABS4GPM6</accession>
<comment type="caution">
    <text evidence="1">The sequence shown here is derived from an EMBL/GenBank/DDBJ whole genome shotgun (WGS) entry which is preliminary data.</text>
</comment>
<dbReference type="Gene3D" id="1.10.150.240">
    <property type="entry name" value="Putative phosphatase, domain 2"/>
    <property type="match status" value="1"/>
</dbReference>
<dbReference type="EC" id="3.6.1.1" evidence="1"/>
<dbReference type="InterPro" id="IPR023214">
    <property type="entry name" value="HAD_sf"/>
</dbReference>
<dbReference type="SUPFAM" id="SSF56784">
    <property type="entry name" value="HAD-like"/>
    <property type="match status" value="1"/>
</dbReference>
<dbReference type="SFLD" id="SFLDS00003">
    <property type="entry name" value="Haloacid_Dehalogenase"/>
    <property type="match status" value="1"/>
</dbReference>
<evidence type="ECO:0000313" key="2">
    <source>
        <dbReference type="Proteomes" id="UP001519343"/>
    </source>
</evidence>
<dbReference type="SFLD" id="SFLDG01129">
    <property type="entry name" value="C1.5:_HAD__Beta-PGM__Phosphata"/>
    <property type="match status" value="1"/>
</dbReference>
<dbReference type="InterPro" id="IPR041492">
    <property type="entry name" value="HAD_2"/>
</dbReference>
<dbReference type="PANTHER" id="PTHR43434">
    <property type="entry name" value="PHOSPHOGLYCOLATE PHOSPHATASE"/>
    <property type="match status" value="1"/>
</dbReference>